<gene>
    <name evidence="1" type="ORF">L5515_007496</name>
</gene>
<name>A0AAE9JL98_CAEBR</name>
<dbReference type="EMBL" id="CP092624">
    <property type="protein sequence ID" value="UMM34403.1"/>
    <property type="molecule type" value="Genomic_DNA"/>
</dbReference>
<keyword evidence="2" id="KW-1185">Reference proteome</keyword>
<evidence type="ECO:0000313" key="2">
    <source>
        <dbReference type="Proteomes" id="UP000829354"/>
    </source>
</evidence>
<proteinExistence type="predicted"/>
<sequence>MRKELDVIRPHLDIMQTNTTRIMSENCCNWFPRESLTTFHRSVFIQVQVDRNMIRVVFLMLILLTTSYGESGFPVQTLVSCGISQLTINGVQGVIENHSSMIQLAKSDKRAKKTEIDSLKADIDAYLESNASDDDKQKWIECIMKKTSSV</sequence>
<reference evidence="1 2" key="1">
    <citation type="submission" date="2022-04" db="EMBL/GenBank/DDBJ databases">
        <title>Chromosome-level reference genomes for two strains of Caenorhabditis briggsae: an improved platform for comparative genomics.</title>
        <authorList>
            <person name="Stevens L."/>
            <person name="Andersen E."/>
        </authorList>
    </citation>
    <scope>NUCLEOTIDE SEQUENCE [LARGE SCALE GENOMIC DNA]</scope>
    <source>
        <strain evidence="1">VX34</strain>
        <tissue evidence="1">Whole-organism</tissue>
    </source>
</reference>
<dbReference type="Proteomes" id="UP000829354">
    <property type="component" value="Chromosome V"/>
</dbReference>
<organism evidence="1 2">
    <name type="scientific">Caenorhabditis briggsae</name>
    <dbReference type="NCBI Taxonomy" id="6238"/>
    <lineage>
        <taxon>Eukaryota</taxon>
        <taxon>Metazoa</taxon>
        <taxon>Ecdysozoa</taxon>
        <taxon>Nematoda</taxon>
        <taxon>Chromadorea</taxon>
        <taxon>Rhabditida</taxon>
        <taxon>Rhabditina</taxon>
        <taxon>Rhabditomorpha</taxon>
        <taxon>Rhabditoidea</taxon>
        <taxon>Rhabditidae</taxon>
        <taxon>Peloderinae</taxon>
        <taxon>Caenorhabditis</taxon>
    </lineage>
</organism>
<evidence type="ECO:0000313" key="1">
    <source>
        <dbReference type="EMBL" id="UMM34403.1"/>
    </source>
</evidence>
<accession>A0AAE9JL98</accession>
<dbReference type="AlphaFoldDB" id="A0AAE9JL98"/>
<protein>
    <submittedName>
        <fullName evidence="1">Uncharacterized protein</fullName>
    </submittedName>
</protein>